<evidence type="ECO:0000313" key="6">
    <source>
        <dbReference type="EMBL" id="CAL8068484.1"/>
    </source>
</evidence>
<gene>
    <name evidence="6" type="ORF">ODALV1_LOCUS294</name>
</gene>
<keyword evidence="3" id="KW-1133">Transmembrane helix</keyword>
<feature type="chain" id="PRO_5045588425" description="Galectin" evidence="4">
    <location>
        <begin position="16"/>
        <end position="260"/>
    </location>
</feature>
<dbReference type="SUPFAM" id="SSF49899">
    <property type="entry name" value="Concanavalin A-like lectins/glucanases"/>
    <property type="match status" value="1"/>
</dbReference>
<comment type="caution">
    <text evidence="6">The sequence shown here is derived from an EMBL/GenBank/DDBJ whole genome shotgun (WGS) entry which is preliminary data.</text>
</comment>
<feature type="transmembrane region" description="Helical" evidence="3">
    <location>
        <begin position="201"/>
        <end position="225"/>
    </location>
</feature>
<feature type="domain" description="Galectin" evidence="5">
    <location>
        <begin position="25"/>
        <end position="164"/>
    </location>
</feature>
<keyword evidence="3" id="KW-0812">Transmembrane</keyword>
<reference evidence="6 7" key="1">
    <citation type="submission" date="2024-08" db="EMBL/GenBank/DDBJ databases">
        <authorList>
            <person name="Cucini C."/>
            <person name="Frati F."/>
        </authorList>
    </citation>
    <scope>NUCLEOTIDE SEQUENCE [LARGE SCALE GENOMIC DNA]</scope>
</reference>
<dbReference type="SMART" id="SM00276">
    <property type="entry name" value="GLECT"/>
    <property type="match status" value="1"/>
</dbReference>
<accession>A0ABP1PK47</accession>
<evidence type="ECO:0000313" key="7">
    <source>
        <dbReference type="Proteomes" id="UP001642540"/>
    </source>
</evidence>
<keyword evidence="4" id="KW-0732">Signal</keyword>
<evidence type="ECO:0000256" key="1">
    <source>
        <dbReference type="ARBA" id="ARBA00022734"/>
    </source>
</evidence>
<evidence type="ECO:0000256" key="4">
    <source>
        <dbReference type="SAM" id="SignalP"/>
    </source>
</evidence>
<keyword evidence="3" id="KW-0472">Membrane</keyword>
<evidence type="ECO:0000256" key="3">
    <source>
        <dbReference type="SAM" id="Phobius"/>
    </source>
</evidence>
<dbReference type="InterPro" id="IPR001079">
    <property type="entry name" value="Galectin_CRD"/>
</dbReference>
<dbReference type="EMBL" id="CAXLJM020000001">
    <property type="protein sequence ID" value="CAL8068484.1"/>
    <property type="molecule type" value="Genomic_DNA"/>
</dbReference>
<dbReference type="PANTHER" id="PTHR11346:SF147">
    <property type="entry name" value="GALECTIN"/>
    <property type="match status" value="1"/>
</dbReference>
<dbReference type="CDD" id="cd00070">
    <property type="entry name" value="GLECT"/>
    <property type="match status" value="1"/>
</dbReference>
<dbReference type="Proteomes" id="UP001642540">
    <property type="component" value="Unassembled WGS sequence"/>
</dbReference>
<keyword evidence="1 2" id="KW-0430">Lectin</keyword>
<feature type="signal peptide" evidence="4">
    <location>
        <begin position="1"/>
        <end position="15"/>
    </location>
</feature>
<sequence length="260" mass="29625">MKYFLVLLIFHACHSMLVNNPQIPFAEKLNNGFSVGTKITITGRPLPDAYRFAINIRNGWKENGGTVMLHFNPRFDEPNVVIATHFDGLGWIDFGKPRYPKENHFLVGNNFTVEILCQKEQFSVAVDGDPFLVYKYMIPLEIADTLEIKGVRNRDVEIYLVSVTNLPKEPIDLSGIAETDVNLNESVTYANKVSFDSSSPFLVLLKIFLIFFVLLAIVFFMVILWNTGLININFILKTTVQMLKNLMSVFKINVKINLKI</sequence>
<organism evidence="6 7">
    <name type="scientific">Orchesella dallaii</name>
    <dbReference type="NCBI Taxonomy" id="48710"/>
    <lineage>
        <taxon>Eukaryota</taxon>
        <taxon>Metazoa</taxon>
        <taxon>Ecdysozoa</taxon>
        <taxon>Arthropoda</taxon>
        <taxon>Hexapoda</taxon>
        <taxon>Collembola</taxon>
        <taxon>Entomobryomorpha</taxon>
        <taxon>Entomobryoidea</taxon>
        <taxon>Orchesellidae</taxon>
        <taxon>Orchesellinae</taxon>
        <taxon>Orchesella</taxon>
    </lineage>
</organism>
<keyword evidence="7" id="KW-1185">Reference proteome</keyword>
<dbReference type="InterPro" id="IPR013320">
    <property type="entry name" value="ConA-like_dom_sf"/>
</dbReference>
<protein>
    <recommendedName>
        <fullName evidence="2">Galectin</fullName>
    </recommendedName>
</protein>
<name>A0ABP1PK47_9HEXA</name>
<dbReference type="Pfam" id="PF00337">
    <property type="entry name" value="Gal-bind_lectin"/>
    <property type="match status" value="1"/>
</dbReference>
<dbReference type="PROSITE" id="PS51304">
    <property type="entry name" value="GALECTIN"/>
    <property type="match status" value="1"/>
</dbReference>
<dbReference type="SMART" id="SM00908">
    <property type="entry name" value="Gal-bind_lectin"/>
    <property type="match status" value="1"/>
</dbReference>
<dbReference type="Gene3D" id="2.60.120.200">
    <property type="match status" value="1"/>
</dbReference>
<proteinExistence type="predicted"/>
<evidence type="ECO:0000256" key="2">
    <source>
        <dbReference type="RuleBase" id="RU102079"/>
    </source>
</evidence>
<dbReference type="InterPro" id="IPR044156">
    <property type="entry name" value="Galectin-like"/>
</dbReference>
<evidence type="ECO:0000259" key="5">
    <source>
        <dbReference type="PROSITE" id="PS51304"/>
    </source>
</evidence>
<dbReference type="PANTHER" id="PTHR11346">
    <property type="entry name" value="GALECTIN"/>
    <property type="match status" value="1"/>
</dbReference>